<dbReference type="InterPro" id="IPR011089">
    <property type="entry name" value="GmrSD_C"/>
</dbReference>
<protein>
    <submittedName>
        <fullName evidence="3">DUF262 domain-containing protein</fullName>
    </submittedName>
</protein>
<gene>
    <name evidence="3" type="ORF">ACFPM1_11565</name>
</gene>
<comment type="caution">
    <text evidence="3">The sequence shown here is derived from an EMBL/GenBank/DDBJ whole genome shotgun (WGS) entry which is preliminary data.</text>
</comment>
<proteinExistence type="predicted"/>
<sequence>MEARYKQIRSLFGGKRGVTFRVPPYQRGYEWDERQWEDLWLDLNRINTHVDQHYLGSIILLERKAGEIYEIVDGQQRMVTLSIIMMAIRDSPNLEDPNDMRIDDIINTYPANESERKLELADKEADDNYELIWEGDSGKAEGQVKKAYDYYVDQIRNYNSEELHILLDNIAKYLRVVETMAKDTSLAYTVFQSQNDRGKEVSPEILAKARVHGAAEDLDDEVDQREVRGRWDHIYNLLRKNLDTPRFQEALRVRRPMTQILINSHVPTPTQIDKGALYREFEKVLDQYDSVTEFVEWFQEQVDIYLEISSNRYDISGRGIPDDAIRHLQYLNSASTHSEVLSLSIYNSVEEDISLRENFRLASVLAMRMEMGGSSSASTRDAIYTTAREVRREEDPTEIRKVIRDAIDSKTPSDAEILEHLKANQMTIRGQWNFRTLLKLVSIEEERRGPLKMELPNLDIEHIAPRNTFGNTKYADWRRMLDEEEFEDRKDKLGNLTLLLPNDHSSLDETSFESKKHTYTNSDVKIAEEVAKYDEWDDDQIEERNERLAKELIERWSI</sequence>
<evidence type="ECO:0000259" key="2">
    <source>
        <dbReference type="Pfam" id="PF07510"/>
    </source>
</evidence>
<evidence type="ECO:0000313" key="3">
    <source>
        <dbReference type="EMBL" id="MFC5279386.1"/>
    </source>
</evidence>
<dbReference type="Pfam" id="PF07510">
    <property type="entry name" value="GmrSD_C"/>
    <property type="match status" value="1"/>
</dbReference>
<keyword evidence="4" id="KW-1185">Reference proteome</keyword>
<evidence type="ECO:0000259" key="1">
    <source>
        <dbReference type="Pfam" id="PF03235"/>
    </source>
</evidence>
<dbReference type="Proteomes" id="UP001596118">
    <property type="component" value="Unassembled WGS sequence"/>
</dbReference>
<organism evidence="3 4">
    <name type="scientific">Halorubrum rubrum</name>
    <dbReference type="NCBI Taxonomy" id="1126240"/>
    <lineage>
        <taxon>Archaea</taxon>
        <taxon>Methanobacteriati</taxon>
        <taxon>Methanobacteriota</taxon>
        <taxon>Stenosarchaea group</taxon>
        <taxon>Halobacteria</taxon>
        <taxon>Halobacteriales</taxon>
        <taxon>Haloferacaceae</taxon>
        <taxon>Halorubrum</taxon>
    </lineage>
</organism>
<name>A0ABD5R3Q2_9EURY</name>
<dbReference type="InterPro" id="IPR004919">
    <property type="entry name" value="GmrSD_N"/>
</dbReference>
<evidence type="ECO:0000313" key="4">
    <source>
        <dbReference type="Proteomes" id="UP001596118"/>
    </source>
</evidence>
<dbReference type="PANTHER" id="PTHR35149:SF1">
    <property type="entry name" value="DUF5655 DOMAIN-CONTAINING PROTEIN"/>
    <property type="match status" value="1"/>
</dbReference>
<dbReference type="PANTHER" id="PTHR35149">
    <property type="entry name" value="SLL5132 PROTEIN"/>
    <property type="match status" value="1"/>
</dbReference>
<dbReference type="RefSeq" id="WP_256412967.1">
    <property type="nucleotide sequence ID" value="NZ_JANHDM010000014.1"/>
</dbReference>
<reference evidence="3 4" key="1">
    <citation type="journal article" date="2019" name="Int. J. Syst. Evol. Microbiol.">
        <title>The Global Catalogue of Microorganisms (GCM) 10K type strain sequencing project: providing services to taxonomists for standard genome sequencing and annotation.</title>
        <authorList>
            <consortium name="The Broad Institute Genomics Platform"/>
            <consortium name="The Broad Institute Genome Sequencing Center for Infectious Disease"/>
            <person name="Wu L."/>
            <person name="Ma J."/>
        </authorList>
    </citation>
    <scope>NUCLEOTIDE SEQUENCE [LARGE SCALE GENOMIC DNA]</scope>
    <source>
        <strain evidence="3 4">CGMCC 1.12124</strain>
    </source>
</reference>
<feature type="domain" description="GmrSD restriction endonucleases C-terminal" evidence="2">
    <location>
        <begin position="446"/>
        <end position="550"/>
    </location>
</feature>
<accession>A0ABD5R3Q2</accession>
<dbReference type="EMBL" id="JBHSKY010000011">
    <property type="protein sequence ID" value="MFC5279386.1"/>
    <property type="molecule type" value="Genomic_DNA"/>
</dbReference>
<dbReference type="Pfam" id="PF03235">
    <property type="entry name" value="GmrSD_N"/>
    <property type="match status" value="1"/>
</dbReference>
<feature type="domain" description="GmrSD restriction endonucleases N-terminal" evidence="1">
    <location>
        <begin position="10"/>
        <end position="210"/>
    </location>
</feature>
<dbReference type="AlphaFoldDB" id="A0ABD5R3Q2"/>